<evidence type="ECO:0000259" key="1">
    <source>
        <dbReference type="Pfam" id="PF02731"/>
    </source>
</evidence>
<protein>
    <submittedName>
        <fullName evidence="2">Splicing factor PRP45</fullName>
    </submittedName>
</protein>
<organism evidence="2">
    <name type="scientific">Lotharella vacuolata</name>
    <dbReference type="NCBI Taxonomy" id="74820"/>
    <lineage>
        <taxon>Eukaryota</taxon>
        <taxon>Sar</taxon>
        <taxon>Rhizaria</taxon>
        <taxon>Cercozoa</taxon>
        <taxon>Chlorarachniophyceae</taxon>
        <taxon>Lotharella</taxon>
    </lineage>
</organism>
<dbReference type="EMBL" id="AB996600">
    <property type="protein sequence ID" value="BAS01593.1"/>
    <property type="molecule type" value="Genomic_DNA"/>
</dbReference>
<dbReference type="GO" id="GO:0005681">
    <property type="term" value="C:spliceosomal complex"/>
    <property type="evidence" value="ECO:0007669"/>
    <property type="project" value="InterPro"/>
</dbReference>
<sequence length="219" mass="26179">MAYNCSYGLRNHKFKFSIFSCKNGGAFPEIHFIQNFQNDSIFFNKKILKKSSTFSFFMYKLKKKSITGKNNNCCHFNSDNLKLYYKKLLNINKKYDNKFFRTNCFSYFTRKLKNNKNQIIKITTNKMDYLVENYIKKVYYSIDITNTHDNGKYIYYKKKNNPLWLPKSVSNWKNPRGFTIPLNIRICNKPDFQSEKNLNTKFLSTSNILDLAESKKLYI</sequence>
<dbReference type="GO" id="GO:0000398">
    <property type="term" value="P:mRNA splicing, via spliceosome"/>
    <property type="evidence" value="ECO:0007669"/>
    <property type="project" value="InterPro"/>
</dbReference>
<evidence type="ECO:0000313" key="2">
    <source>
        <dbReference type="EMBL" id="BAS01593.1"/>
    </source>
</evidence>
<dbReference type="AlphaFoldDB" id="A0A0H5BHH7"/>
<keyword evidence="2" id="KW-0542">Nucleomorph</keyword>
<gene>
    <name evidence="2" type="primary">prp45</name>
</gene>
<accession>A0A0H5BHH7</accession>
<geneLocation type="nucleomorph" evidence="2"/>
<feature type="domain" description="SKI-interacting protein SKIP SNW" evidence="1">
    <location>
        <begin position="113"/>
        <end position="215"/>
    </location>
</feature>
<proteinExistence type="predicted"/>
<dbReference type="InterPro" id="IPR004015">
    <property type="entry name" value="SKI-int_prot_SKIP_SNW-dom"/>
</dbReference>
<name>A0A0H5BHH7_9EUKA</name>
<dbReference type="Pfam" id="PF02731">
    <property type="entry name" value="SKIP_SNW"/>
    <property type="match status" value="1"/>
</dbReference>
<reference evidence="2" key="1">
    <citation type="journal article" date="2015" name="Genome Biol. Evol.">
        <title>Nucleomorph Genome Sequences of Two Chlorarachniophytes, Amorphochlora amoebiformis and Lotharella vacuolata.</title>
        <authorList>
            <person name="Suzuki S."/>
            <person name="Shirato S."/>
            <person name="Hirakawa Y."/>
            <person name="Ishida K."/>
        </authorList>
    </citation>
    <scope>NUCLEOTIDE SEQUENCE</scope>
    <source>
        <strain evidence="2">CCMP240</strain>
    </source>
</reference>